<gene>
    <name evidence="3" type="ORF">A3G31_08585</name>
</gene>
<dbReference type="Gene3D" id="3.30.10.20">
    <property type="match status" value="3"/>
</dbReference>
<feature type="domain" description="PASTA" evidence="2">
    <location>
        <begin position="176"/>
        <end position="243"/>
    </location>
</feature>
<dbReference type="PROSITE" id="PS51178">
    <property type="entry name" value="PASTA"/>
    <property type="match status" value="3"/>
</dbReference>
<dbReference type="EMBL" id="MGDI01000028">
    <property type="protein sequence ID" value="OGL52962.1"/>
    <property type="molecule type" value="Genomic_DNA"/>
</dbReference>
<keyword evidence="1" id="KW-0812">Transmembrane</keyword>
<dbReference type="InterPro" id="IPR005543">
    <property type="entry name" value="PASTA_dom"/>
</dbReference>
<evidence type="ECO:0000313" key="3">
    <source>
        <dbReference type="EMBL" id="OGL52962.1"/>
    </source>
</evidence>
<protein>
    <recommendedName>
        <fullName evidence="2">PASTA domain-containing protein</fullName>
    </recommendedName>
</protein>
<proteinExistence type="predicted"/>
<keyword evidence="1" id="KW-0472">Membrane</keyword>
<evidence type="ECO:0000259" key="2">
    <source>
        <dbReference type="PROSITE" id="PS51178"/>
    </source>
</evidence>
<feature type="domain" description="PASTA" evidence="2">
    <location>
        <begin position="106"/>
        <end position="173"/>
    </location>
</feature>
<keyword evidence="1" id="KW-1133">Transmembrane helix</keyword>
<dbReference type="STRING" id="1817883.A3G31_08585"/>
<dbReference type="Pfam" id="PF03793">
    <property type="entry name" value="PASTA"/>
    <property type="match status" value="3"/>
</dbReference>
<reference evidence="3 4" key="1">
    <citation type="journal article" date="2016" name="Nat. Commun.">
        <title>Thousands of microbial genomes shed light on interconnected biogeochemical processes in an aquifer system.</title>
        <authorList>
            <person name="Anantharaman K."/>
            <person name="Brown C.T."/>
            <person name="Hug L.A."/>
            <person name="Sharon I."/>
            <person name="Castelle C.J."/>
            <person name="Probst A.J."/>
            <person name="Thomas B.C."/>
            <person name="Singh A."/>
            <person name="Wilkins M.J."/>
            <person name="Karaoz U."/>
            <person name="Brodie E.L."/>
            <person name="Williams K.H."/>
            <person name="Hubbard S.S."/>
            <person name="Banfield J.F."/>
        </authorList>
    </citation>
    <scope>NUCLEOTIDE SEQUENCE [LARGE SCALE GENOMIC DNA]</scope>
</reference>
<dbReference type="SMART" id="SM00740">
    <property type="entry name" value="PASTA"/>
    <property type="match status" value="3"/>
</dbReference>
<name>A0A1F7SGQ0_9BACT</name>
<accession>A0A1F7SGQ0</accession>
<feature type="domain" description="PASTA" evidence="2">
    <location>
        <begin position="38"/>
        <end position="105"/>
    </location>
</feature>
<comment type="caution">
    <text evidence="3">The sequence shown here is derived from an EMBL/GenBank/DDBJ whole genome shotgun (WGS) entry which is preliminary data.</text>
</comment>
<organism evidence="3 4">
    <name type="scientific">Candidatus Schekmanbacteria bacterium RIFCSPLOWO2_12_FULL_38_15</name>
    <dbReference type="NCBI Taxonomy" id="1817883"/>
    <lineage>
        <taxon>Bacteria</taxon>
        <taxon>Candidatus Schekmaniibacteriota</taxon>
    </lineage>
</organism>
<dbReference type="Proteomes" id="UP000178082">
    <property type="component" value="Unassembled WGS sequence"/>
</dbReference>
<dbReference type="CDD" id="cd06577">
    <property type="entry name" value="PASTA_pknB"/>
    <property type="match status" value="3"/>
</dbReference>
<evidence type="ECO:0000256" key="1">
    <source>
        <dbReference type="SAM" id="Phobius"/>
    </source>
</evidence>
<dbReference type="AlphaFoldDB" id="A0A1F7SGQ0"/>
<sequence>MGMINKLIKTLIKYSLIIITFIIAGLTSGLMVMNIVIKSGNVTIPDLTNKPLDQALITLGQNNLYPIVEGTRYDNNIPIYHIIFQKPKPGKTIKKGRMVKILISKGPRILLIPNLLGQSLREIELSLTEKQLRIGDILKVHSNIYPEGSCIAQEPKSDEKGSPGDSVNILISLGKKENNFLMPNLISVKEEKALKILNKLNVNIVEPKKISAPTQPPDTVFDQDPKPGYPLTYSQVVKLTINKTSFRTQPQLLKTFRPFSYKVPDGSENKNVKIIVKNAKGSKELFNKIVTPGKPINLLIEVIGKTYITIFIDGIKTIEQNF</sequence>
<feature type="transmembrane region" description="Helical" evidence="1">
    <location>
        <begin position="12"/>
        <end position="37"/>
    </location>
</feature>
<evidence type="ECO:0000313" key="4">
    <source>
        <dbReference type="Proteomes" id="UP000178082"/>
    </source>
</evidence>